<dbReference type="AlphaFoldDB" id="A0A3L8SB59"/>
<accession>A0A3L8SB59</accession>
<gene>
    <name evidence="2" type="ORF">DV515_00009680</name>
</gene>
<sequence length="168" mass="17437">GALDPLLHPTEDPGDPIRLGQEGRVADGEGRAQPQAPQRAHPGGGLCDEDEGHAVAHEDPGQQDVAQLSSRGLHDGRVVVLHKDSDNEEGGDKTQARDSDGTNGPDIFPADVLLGQLVAAIQGLVGPVTKTAVHAGELIQQGSLHWDTGMEVSAQGMRLVSSMSPSAQ</sequence>
<feature type="compositionally biased region" description="Basic and acidic residues" evidence="1">
    <location>
        <begin position="72"/>
        <end position="100"/>
    </location>
</feature>
<comment type="caution">
    <text evidence="2">The sequence shown here is derived from an EMBL/GenBank/DDBJ whole genome shotgun (WGS) entry which is preliminary data.</text>
</comment>
<reference evidence="2 3" key="1">
    <citation type="journal article" date="2018" name="Proc. R. Soc. B">
        <title>A non-coding region near Follistatin controls head colour polymorphism in the Gouldian finch.</title>
        <authorList>
            <person name="Toomey M.B."/>
            <person name="Marques C.I."/>
            <person name="Andrade P."/>
            <person name="Araujo P.M."/>
            <person name="Sabatino S."/>
            <person name="Gazda M.A."/>
            <person name="Afonso S."/>
            <person name="Lopes R.J."/>
            <person name="Corbo J.C."/>
            <person name="Carneiro M."/>
        </authorList>
    </citation>
    <scope>NUCLEOTIDE SEQUENCE [LARGE SCALE GENOMIC DNA]</scope>
    <source>
        <strain evidence="2">Red01</strain>
        <tissue evidence="2">Muscle</tissue>
    </source>
</reference>
<feature type="region of interest" description="Disordered" evidence="1">
    <location>
        <begin position="1"/>
        <end position="54"/>
    </location>
</feature>
<protein>
    <submittedName>
        <fullName evidence="2">Uncharacterized protein</fullName>
    </submittedName>
</protein>
<dbReference type="Proteomes" id="UP000276834">
    <property type="component" value="Unassembled WGS sequence"/>
</dbReference>
<feature type="region of interest" description="Disordered" evidence="1">
    <location>
        <begin position="70"/>
        <end position="105"/>
    </location>
</feature>
<evidence type="ECO:0000313" key="3">
    <source>
        <dbReference type="Proteomes" id="UP000276834"/>
    </source>
</evidence>
<evidence type="ECO:0000313" key="2">
    <source>
        <dbReference type="EMBL" id="RLV99446.1"/>
    </source>
</evidence>
<keyword evidence="3" id="KW-1185">Reference proteome</keyword>
<name>A0A3L8SB59_CHLGU</name>
<organism evidence="2 3">
    <name type="scientific">Chloebia gouldiae</name>
    <name type="common">Gouldian finch</name>
    <name type="synonym">Erythrura gouldiae</name>
    <dbReference type="NCBI Taxonomy" id="44316"/>
    <lineage>
        <taxon>Eukaryota</taxon>
        <taxon>Metazoa</taxon>
        <taxon>Chordata</taxon>
        <taxon>Craniata</taxon>
        <taxon>Vertebrata</taxon>
        <taxon>Euteleostomi</taxon>
        <taxon>Archelosauria</taxon>
        <taxon>Archosauria</taxon>
        <taxon>Dinosauria</taxon>
        <taxon>Saurischia</taxon>
        <taxon>Theropoda</taxon>
        <taxon>Coelurosauria</taxon>
        <taxon>Aves</taxon>
        <taxon>Neognathae</taxon>
        <taxon>Neoaves</taxon>
        <taxon>Telluraves</taxon>
        <taxon>Australaves</taxon>
        <taxon>Passeriformes</taxon>
        <taxon>Passeroidea</taxon>
        <taxon>Passeridae</taxon>
        <taxon>Chloebia</taxon>
    </lineage>
</organism>
<dbReference type="EMBL" id="QUSF01000032">
    <property type="protein sequence ID" value="RLV99446.1"/>
    <property type="molecule type" value="Genomic_DNA"/>
</dbReference>
<feature type="non-terminal residue" evidence="2">
    <location>
        <position position="1"/>
    </location>
</feature>
<proteinExistence type="predicted"/>
<evidence type="ECO:0000256" key="1">
    <source>
        <dbReference type="SAM" id="MobiDB-lite"/>
    </source>
</evidence>